<protein>
    <submittedName>
        <fullName evidence="2">Gag-Pol polyprotein</fullName>
    </submittedName>
</protein>
<evidence type="ECO:0000313" key="3">
    <source>
        <dbReference type="Proteomes" id="UP001054837"/>
    </source>
</evidence>
<keyword evidence="1" id="KW-0812">Transmembrane</keyword>
<organism evidence="2 3">
    <name type="scientific">Caerostris darwini</name>
    <dbReference type="NCBI Taxonomy" id="1538125"/>
    <lineage>
        <taxon>Eukaryota</taxon>
        <taxon>Metazoa</taxon>
        <taxon>Ecdysozoa</taxon>
        <taxon>Arthropoda</taxon>
        <taxon>Chelicerata</taxon>
        <taxon>Arachnida</taxon>
        <taxon>Araneae</taxon>
        <taxon>Araneomorphae</taxon>
        <taxon>Entelegynae</taxon>
        <taxon>Araneoidea</taxon>
        <taxon>Araneidae</taxon>
        <taxon>Caerostris</taxon>
    </lineage>
</organism>
<keyword evidence="1" id="KW-1133">Transmembrane helix</keyword>
<dbReference type="EMBL" id="BPLQ01005279">
    <property type="protein sequence ID" value="GIY13727.1"/>
    <property type="molecule type" value="Genomic_DNA"/>
</dbReference>
<proteinExistence type="predicted"/>
<accession>A0AAV4R027</accession>
<dbReference type="Proteomes" id="UP001054837">
    <property type="component" value="Unassembled WGS sequence"/>
</dbReference>
<reference evidence="2 3" key="1">
    <citation type="submission" date="2021-06" db="EMBL/GenBank/DDBJ databases">
        <title>Caerostris darwini draft genome.</title>
        <authorList>
            <person name="Kono N."/>
            <person name="Arakawa K."/>
        </authorList>
    </citation>
    <scope>NUCLEOTIDE SEQUENCE [LARGE SCALE GENOMIC DNA]</scope>
</reference>
<name>A0AAV4R027_9ARAC</name>
<evidence type="ECO:0000313" key="2">
    <source>
        <dbReference type="EMBL" id="GIY13727.1"/>
    </source>
</evidence>
<sequence length="198" mass="22683">MTYYYYIHDHSSVKPSSIRFTVNSSKSVTTRHAAAYLQFGLKLRTIDDVFPDLKAVLDNKNFIPEMTQCLKCLGLMLKTVKECVKIKSITEKPIMTRNIKIIYFIIGLKVWVVLHPISNVDKMETSKFMPKWDGAYVILTQRSPVTYQVANLGSSDTPIGTYHISILNPFTEVKITPIRRLRKTLRKVTLIQSLSIVL</sequence>
<feature type="transmembrane region" description="Helical" evidence="1">
    <location>
        <begin position="101"/>
        <end position="118"/>
    </location>
</feature>
<evidence type="ECO:0000256" key="1">
    <source>
        <dbReference type="SAM" id="Phobius"/>
    </source>
</evidence>
<keyword evidence="3" id="KW-1185">Reference proteome</keyword>
<keyword evidence="1" id="KW-0472">Membrane</keyword>
<comment type="caution">
    <text evidence="2">The sequence shown here is derived from an EMBL/GenBank/DDBJ whole genome shotgun (WGS) entry which is preliminary data.</text>
</comment>
<gene>
    <name evidence="2" type="primary">pol_4146</name>
    <name evidence="2" type="ORF">CDAR_311881</name>
</gene>
<dbReference type="AlphaFoldDB" id="A0AAV4R027"/>